<comment type="caution">
    <text evidence="1">The sequence shown here is derived from an EMBL/GenBank/DDBJ whole genome shotgun (WGS) entry which is preliminary data.</text>
</comment>
<name>A0A1F5PKX7_9BACT</name>
<accession>A0A1F5PKX7</accession>
<sequence length="123" mass="13550">MVIRPVHQPITADAVPCGCGGSRSHGYVRMRQEDRKFGPFYSVEAGSDLVEALAEGAVINAETDAYIRRQLEVFHMPDLRIDSDERAKKQVALQVQIAEGLALMRRIAAGFDRSGSWSGSGRF</sequence>
<dbReference type="AlphaFoldDB" id="A0A1F5PKX7"/>
<dbReference type="EMBL" id="MFEY01000005">
    <property type="protein sequence ID" value="OGE90583.1"/>
    <property type="molecule type" value="Genomic_DNA"/>
</dbReference>
<protein>
    <submittedName>
        <fullName evidence="1">Uncharacterized protein</fullName>
    </submittedName>
</protein>
<gene>
    <name evidence="1" type="ORF">A3E29_02190</name>
</gene>
<dbReference type="Proteomes" id="UP000177682">
    <property type="component" value="Unassembled WGS sequence"/>
</dbReference>
<proteinExistence type="predicted"/>
<evidence type="ECO:0000313" key="1">
    <source>
        <dbReference type="EMBL" id="OGE90583.1"/>
    </source>
</evidence>
<reference evidence="1 2" key="1">
    <citation type="journal article" date="2016" name="Nat. Commun.">
        <title>Thousands of microbial genomes shed light on interconnected biogeochemical processes in an aquifer system.</title>
        <authorList>
            <person name="Anantharaman K."/>
            <person name="Brown C.T."/>
            <person name="Hug L.A."/>
            <person name="Sharon I."/>
            <person name="Castelle C.J."/>
            <person name="Probst A.J."/>
            <person name="Thomas B.C."/>
            <person name="Singh A."/>
            <person name="Wilkins M.J."/>
            <person name="Karaoz U."/>
            <person name="Brodie E.L."/>
            <person name="Williams K.H."/>
            <person name="Hubbard S.S."/>
            <person name="Banfield J.F."/>
        </authorList>
    </citation>
    <scope>NUCLEOTIDE SEQUENCE [LARGE SCALE GENOMIC DNA]</scope>
</reference>
<evidence type="ECO:0000313" key="2">
    <source>
        <dbReference type="Proteomes" id="UP000177682"/>
    </source>
</evidence>
<organism evidence="1 2">
    <name type="scientific">Candidatus Doudnabacteria bacterium RIFCSPHIGHO2_12_FULL_48_16</name>
    <dbReference type="NCBI Taxonomy" id="1817838"/>
    <lineage>
        <taxon>Bacteria</taxon>
        <taxon>Candidatus Doudnaibacteriota</taxon>
    </lineage>
</organism>